<evidence type="ECO:0000259" key="1">
    <source>
        <dbReference type="Pfam" id="PF00496"/>
    </source>
</evidence>
<dbReference type="GO" id="GO:0043190">
    <property type="term" value="C:ATP-binding cassette (ABC) transporter complex"/>
    <property type="evidence" value="ECO:0007669"/>
    <property type="project" value="InterPro"/>
</dbReference>
<dbReference type="SUPFAM" id="SSF53850">
    <property type="entry name" value="Periplasmic binding protein-like II"/>
    <property type="match status" value="1"/>
</dbReference>
<dbReference type="PIRSF" id="PIRSF002741">
    <property type="entry name" value="MppA"/>
    <property type="match status" value="1"/>
</dbReference>
<protein>
    <submittedName>
        <fullName evidence="2">Extracellular solute-binding protein family 5</fullName>
    </submittedName>
</protein>
<feature type="domain" description="Solute-binding protein family 5" evidence="1">
    <location>
        <begin position="62"/>
        <end position="427"/>
    </location>
</feature>
<dbReference type="EMBL" id="CP002351">
    <property type="protein sequence ID" value="AEH51829.1"/>
    <property type="molecule type" value="Genomic_DNA"/>
</dbReference>
<dbReference type="PATRIC" id="fig|688269.3.peg.1842"/>
<dbReference type="InterPro" id="IPR039424">
    <property type="entry name" value="SBP_5"/>
</dbReference>
<dbReference type="AlphaFoldDB" id="F7YVZ7"/>
<organism evidence="2 3">
    <name type="scientific">Pseudothermotoga thermarum DSM 5069</name>
    <dbReference type="NCBI Taxonomy" id="688269"/>
    <lineage>
        <taxon>Bacteria</taxon>
        <taxon>Thermotogati</taxon>
        <taxon>Thermotogota</taxon>
        <taxon>Thermotogae</taxon>
        <taxon>Thermotogales</taxon>
        <taxon>Thermotogaceae</taxon>
        <taxon>Pseudothermotoga</taxon>
    </lineage>
</organism>
<gene>
    <name evidence="2" type="ORF">Theth_1787</name>
</gene>
<accession>F7YVZ7</accession>
<dbReference type="eggNOG" id="COG0747">
    <property type="taxonomic scope" value="Bacteria"/>
</dbReference>
<reference evidence="2 3" key="1">
    <citation type="submission" date="2010-11" db="EMBL/GenBank/DDBJ databases">
        <title>The complete genome of Thermotoga thermarum DSM 5069.</title>
        <authorList>
            <consortium name="US DOE Joint Genome Institute (JGI-PGF)"/>
            <person name="Lucas S."/>
            <person name="Copeland A."/>
            <person name="Lapidus A."/>
            <person name="Bruce D."/>
            <person name="Goodwin L."/>
            <person name="Pitluck S."/>
            <person name="Kyrpides N."/>
            <person name="Mavromatis K."/>
            <person name="Ivanova N."/>
            <person name="Zeytun A."/>
            <person name="Brettin T."/>
            <person name="Detter J.C."/>
            <person name="Tapia R."/>
            <person name="Han C."/>
            <person name="Land M."/>
            <person name="Hauser L."/>
            <person name="Markowitz V."/>
            <person name="Cheng J.-F."/>
            <person name="Hugenholtz P."/>
            <person name="Woyke T."/>
            <person name="Wu D."/>
            <person name="Spring S."/>
            <person name="Schroeder M."/>
            <person name="Brambilla E."/>
            <person name="Klenk H.-P."/>
            <person name="Eisen J.A."/>
        </authorList>
    </citation>
    <scope>NUCLEOTIDE SEQUENCE [LARGE SCALE GENOMIC DNA]</scope>
    <source>
        <strain evidence="2 3">DSM 5069</strain>
    </source>
</reference>
<dbReference type="GO" id="GO:1904680">
    <property type="term" value="F:peptide transmembrane transporter activity"/>
    <property type="evidence" value="ECO:0007669"/>
    <property type="project" value="TreeGrafter"/>
</dbReference>
<dbReference type="Gene3D" id="3.10.105.10">
    <property type="entry name" value="Dipeptide-binding Protein, Domain 3"/>
    <property type="match status" value="1"/>
</dbReference>
<keyword evidence="3" id="KW-1185">Reference proteome</keyword>
<dbReference type="PANTHER" id="PTHR30290:SF82">
    <property type="entry name" value="ABC-TYPE DIPEPTIDE_OLIGOPEPTIDE TRANSPORT SYSTEM, PERIPLASMIC COMPONENT"/>
    <property type="match status" value="1"/>
</dbReference>
<dbReference type="RefSeq" id="WP_013933037.1">
    <property type="nucleotide sequence ID" value="NC_015707.1"/>
</dbReference>
<proteinExistence type="predicted"/>
<evidence type="ECO:0000313" key="3">
    <source>
        <dbReference type="Proteomes" id="UP000006804"/>
    </source>
</evidence>
<dbReference type="CDD" id="cd08509">
    <property type="entry name" value="PBP2_TmCBP_oligosaccharides_like"/>
    <property type="match status" value="1"/>
</dbReference>
<dbReference type="Gene3D" id="3.90.76.10">
    <property type="entry name" value="Dipeptide-binding Protein, Domain 1"/>
    <property type="match status" value="1"/>
</dbReference>
<dbReference type="STRING" id="688269.Theth_1787"/>
<dbReference type="PANTHER" id="PTHR30290">
    <property type="entry name" value="PERIPLASMIC BINDING COMPONENT OF ABC TRANSPORTER"/>
    <property type="match status" value="1"/>
</dbReference>
<dbReference type="Pfam" id="PF00496">
    <property type="entry name" value="SBP_bac_5"/>
    <property type="match status" value="1"/>
</dbReference>
<dbReference type="InterPro" id="IPR030678">
    <property type="entry name" value="Peptide/Ni-bd"/>
</dbReference>
<dbReference type="Proteomes" id="UP000006804">
    <property type="component" value="Chromosome"/>
</dbReference>
<dbReference type="KEGG" id="tta:Theth_1787"/>
<evidence type="ECO:0000313" key="2">
    <source>
        <dbReference type="EMBL" id="AEH51829.1"/>
    </source>
</evidence>
<dbReference type="HOGENOM" id="CLU_017028_8_3_0"/>
<dbReference type="Gene3D" id="3.40.190.10">
    <property type="entry name" value="Periplasmic binding protein-like II"/>
    <property type="match status" value="1"/>
</dbReference>
<dbReference type="GO" id="GO:0042597">
    <property type="term" value="C:periplasmic space"/>
    <property type="evidence" value="ECO:0007669"/>
    <property type="project" value="UniProtKB-ARBA"/>
</dbReference>
<dbReference type="GO" id="GO:0015833">
    <property type="term" value="P:peptide transport"/>
    <property type="evidence" value="ECO:0007669"/>
    <property type="project" value="TreeGrafter"/>
</dbReference>
<sequence length="522" mass="60123" precursor="true">MLLWLLGIVVVLASELTMILSVTGPHPRNFNPYLSTGPGPNYAAAGFIYETLYYVNNYTGDLVPWLATNYKWSEDFKTLTLEIRQNVKWSDGTPFSVDDVVFTFEMLKKFPALDVTGVWRAGLTTVEKVDNKTVKFVLSDVNTLFLYNLFGVYIVPKHIWEKIEDPSKFANEEPVGTGAYLLESFTPQVFVLRKNPNYWQAEKIKVERIRVPAFSGNESAQLAVANGEIDWAGINYPRIEKIPNPDIKFWFVGGNPVFVFFNLEREPFNDPRFRKAIAYAIDTDQLIKIAMTNYAVKINPVGIKDGYSYLIDEKLKSKWWSYNPQEVAKILEQIGYRKGKDGIYERDGKKLSYEIIVPAGWTDWIAVCELISQQLKKIGVEFKTTPVDFGQYLDMIRNKNYDVALSWANYGANPYIFYDNFMNSSNAYRGSNRGGWIDKETDELLAKIKLTDDLETRKVIMSRLQEIILDNVPAVPLFYNPVWFIYSEKNFTGWPNENNPFVEPRTTGMDKIYIIMRLTPKK</sequence>
<name>F7YVZ7_9THEM</name>
<dbReference type="InterPro" id="IPR000914">
    <property type="entry name" value="SBP_5_dom"/>
</dbReference>